<dbReference type="RefSeq" id="WP_099248723.1">
    <property type="nucleotide sequence ID" value="NZ_FXXP01000003.1"/>
</dbReference>
<protein>
    <recommendedName>
        <fullName evidence="3">DUF2267 domain-containing protein</fullName>
    </recommendedName>
</protein>
<reference evidence="2" key="1">
    <citation type="submission" date="2017-05" db="EMBL/GenBank/DDBJ databases">
        <authorList>
            <person name="Rodrigo-Torres L."/>
            <person name="Arahal R. D."/>
            <person name="Lucena T."/>
        </authorList>
    </citation>
    <scope>NUCLEOTIDE SEQUENCE [LARGE SCALE GENOMIC DNA]</scope>
    <source>
        <strain evidence="2">CECT 8649</strain>
    </source>
</reference>
<evidence type="ECO:0000313" key="1">
    <source>
        <dbReference type="EMBL" id="SMX30003.1"/>
    </source>
</evidence>
<dbReference type="EMBL" id="FXXP01000003">
    <property type="protein sequence ID" value="SMX30003.1"/>
    <property type="molecule type" value="Genomic_DNA"/>
</dbReference>
<dbReference type="AlphaFoldDB" id="A0A238JHY4"/>
<sequence length="151" mass="17371">MPMPWSYRHAGKEWRGFLDDAKDQLGTTSDNVTYTVAEGVFRAFRSRLTTQQALDFAQILPTTLRALFVQDWQIAEPQPWADPETYLRETRDLRKHHNLAPENALFAVSFALHRAIQPAELTRALDKIAPEAVAFWHLENVDPAELGPRFR</sequence>
<dbReference type="InterPro" id="IPR038282">
    <property type="entry name" value="DUF2267_sf"/>
</dbReference>
<evidence type="ECO:0000313" key="2">
    <source>
        <dbReference type="Proteomes" id="UP000225972"/>
    </source>
</evidence>
<accession>A0A238JHY4</accession>
<dbReference type="OrthoDB" id="20942at2"/>
<keyword evidence="2" id="KW-1185">Reference proteome</keyword>
<dbReference type="Gene3D" id="1.10.490.110">
    <property type="entry name" value="Uncharacterized conserved protein DUF2267"/>
    <property type="match status" value="1"/>
</dbReference>
<name>A0A238JHY4_9RHOB</name>
<dbReference type="Pfam" id="PF10025">
    <property type="entry name" value="DUF2267"/>
    <property type="match status" value="1"/>
</dbReference>
<dbReference type="InterPro" id="IPR018727">
    <property type="entry name" value="DUF2267"/>
</dbReference>
<organism evidence="1 2">
    <name type="scientific">Pelagimonas phthalicica</name>
    <dbReference type="NCBI Taxonomy" id="1037362"/>
    <lineage>
        <taxon>Bacteria</taxon>
        <taxon>Pseudomonadati</taxon>
        <taxon>Pseudomonadota</taxon>
        <taxon>Alphaproteobacteria</taxon>
        <taxon>Rhodobacterales</taxon>
        <taxon>Roseobacteraceae</taxon>
        <taxon>Pelagimonas</taxon>
    </lineage>
</organism>
<dbReference type="Proteomes" id="UP000225972">
    <property type="component" value="Unassembled WGS sequence"/>
</dbReference>
<proteinExistence type="predicted"/>
<evidence type="ECO:0008006" key="3">
    <source>
        <dbReference type="Google" id="ProtNLM"/>
    </source>
</evidence>
<gene>
    <name evidence="1" type="ORF">TRP8649_04143</name>
</gene>